<comment type="caution">
    <text evidence="2">The sequence shown here is derived from an EMBL/GenBank/DDBJ whole genome shotgun (WGS) entry which is preliminary data.</text>
</comment>
<gene>
    <name evidence="2" type="ORF">FHX72_002195</name>
</gene>
<dbReference type="AlphaFoldDB" id="A0A7W4UP55"/>
<dbReference type="EMBL" id="JACHWJ010000003">
    <property type="protein sequence ID" value="MBB2958050.1"/>
    <property type="molecule type" value="Genomic_DNA"/>
</dbReference>
<protein>
    <submittedName>
        <fullName evidence="2">Uncharacterized protein</fullName>
    </submittedName>
</protein>
<keyword evidence="3" id="KW-1185">Reference proteome</keyword>
<reference evidence="2 3" key="1">
    <citation type="submission" date="2020-08" db="EMBL/GenBank/DDBJ databases">
        <title>Sequencing the genomes of 1000 actinobacteria strains.</title>
        <authorList>
            <person name="Klenk H.-P."/>
        </authorList>
    </citation>
    <scope>NUCLEOTIDE SEQUENCE [LARGE SCALE GENOMIC DNA]</scope>
    <source>
        <strain evidence="2 3">DSM 20419</strain>
    </source>
</reference>
<proteinExistence type="predicted"/>
<evidence type="ECO:0000313" key="3">
    <source>
        <dbReference type="Proteomes" id="UP000545286"/>
    </source>
</evidence>
<feature type="compositionally biased region" description="Basic and acidic residues" evidence="1">
    <location>
        <begin position="18"/>
        <end position="39"/>
    </location>
</feature>
<evidence type="ECO:0000313" key="2">
    <source>
        <dbReference type="EMBL" id="MBB2958050.1"/>
    </source>
</evidence>
<sequence>MADRKSKESAKKAPQLSLKERRALKRDKAQAEDVFKRKS</sequence>
<organism evidence="2 3">
    <name type="scientific">Pseudoclavibacter helvolus</name>
    <dbReference type="NCBI Taxonomy" id="255205"/>
    <lineage>
        <taxon>Bacteria</taxon>
        <taxon>Bacillati</taxon>
        <taxon>Actinomycetota</taxon>
        <taxon>Actinomycetes</taxon>
        <taxon>Micrococcales</taxon>
        <taxon>Microbacteriaceae</taxon>
        <taxon>Pseudoclavibacter</taxon>
    </lineage>
</organism>
<feature type="compositionally biased region" description="Basic and acidic residues" evidence="1">
    <location>
        <begin position="1"/>
        <end position="11"/>
    </location>
</feature>
<accession>A0A7W4UP55</accession>
<evidence type="ECO:0000256" key="1">
    <source>
        <dbReference type="SAM" id="MobiDB-lite"/>
    </source>
</evidence>
<dbReference type="Proteomes" id="UP000545286">
    <property type="component" value="Unassembled WGS sequence"/>
</dbReference>
<name>A0A7W4UP55_9MICO</name>
<feature type="region of interest" description="Disordered" evidence="1">
    <location>
        <begin position="1"/>
        <end position="39"/>
    </location>
</feature>